<evidence type="ECO:0000256" key="1">
    <source>
        <dbReference type="ARBA" id="ARBA00022737"/>
    </source>
</evidence>
<dbReference type="PANTHER" id="PTHR24198">
    <property type="entry name" value="ANKYRIN REPEAT AND PROTEIN KINASE DOMAIN-CONTAINING PROTEIN"/>
    <property type="match status" value="1"/>
</dbReference>
<accession>A0A6H5J4G5</accession>
<name>A0A6H5J4G5_9HYME</name>
<evidence type="ECO:0000256" key="3">
    <source>
        <dbReference type="PROSITE-ProRule" id="PRU00023"/>
    </source>
</evidence>
<dbReference type="PROSITE" id="PS50088">
    <property type="entry name" value="ANK_REPEAT"/>
    <property type="match status" value="3"/>
</dbReference>
<feature type="repeat" description="ANK" evidence="3">
    <location>
        <begin position="59"/>
        <end position="91"/>
    </location>
</feature>
<dbReference type="SMART" id="SM00248">
    <property type="entry name" value="ANK"/>
    <property type="match status" value="8"/>
</dbReference>
<dbReference type="AlphaFoldDB" id="A0A6H5J4G5"/>
<dbReference type="InterPro" id="IPR002110">
    <property type="entry name" value="Ankyrin_rpt"/>
</dbReference>
<evidence type="ECO:0000313" key="5">
    <source>
        <dbReference type="EMBL" id="CAB0043477.1"/>
    </source>
</evidence>
<keyword evidence="1" id="KW-0677">Repeat</keyword>
<evidence type="ECO:0000256" key="2">
    <source>
        <dbReference type="ARBA" id="ARBA00023043"/>
    </source>
</evidence>
<dbReference type="OrthoDB" id="448455at2759"/>
<evidence type="ECO:0000256" key="4">
    <source>
        <dbReference type="SAM" id="MobiDB-lite"/>
    </source>
</evidence>
<dbReference type="EMBL" id="CADCXV010001316">
    <property type="protein sequence ID" value="CAB0043477.1"/>
    <property type="molecule type" value="Genomic_DNA"/>
</dbReference>
<feature type="repeat" description="ANK" evidence="3">
    <location>
        <begin position="138"/>
        <end position="170"/>
    </location>
</feature>
<dbReference type="SUPFAM" id="SSF48403">
    <property type="entry name" value="Ankyrin repeat"/>
    <property type="match status" value="1"/>
</dbReference>
<evidence type="ECO:0000313" key="6">
    <source>
        <dbReference type="Proteomes" id="UP000479190"/>
    </source>
</evidence>
<dbReference type="Gene3D" id="1.25.40.20">
    <property type="entry name" value="Ankyrin repeat-containing domain"/>
    <property type="match status" value="2"/>
</dbReference>
<feature type="compositionally biased region" description="Low complexity" evidence="4">
    <location>
        <begin position="731"/>
        <end position="749"/>
    </location>
</feature>
<gene>
    <name evidence="5" type="ORF">TBRA_LOCUS15065</name>
</gene>
<sequence>MSNNNCECRHLSMLDIWHSASSRLVPDISCFADRFGRDDGARVIHKDATLAEIERLSRFGDPLLHTALEHRNKLVAELLLRRGDDPNSANDRGWTPLHVICEQGCDHVSVTWLRWFFELNDELGRQAVVHRDARDREGRRTPLHLALRKRKRRTAELLLRLGADPNSADAEGATPLHAICNASLDRRMLRMFFDVCKEKRKTVRIDARDRRGDTALHLALERYDPHYRREDDAAIALLLSRGGGSGSASNLANARGSTPLHIVCDRGGGGLDLLLSINEAMGQPIQVDARDGSGRTGLHLALRNRNHGVAETLLRAGADSNARDLRGQTPLHVVCQRCPYGRSIHDNVCVGRFFETCRELGKPVRVDALDNRGRTPLQLAVQDLMPDTVDALLTAGGADLSSFVFPTEAHFDECPGSNARERDLNYKKLELAFCALLVVERLEKKGYELTRGDALTIARLFRKLGAFPFEAACRLDNERFAEEARKTAITRRDPRLTLHDLLRLPPREAAKRITSEDGYEFAVSTPCEKFRGACIRHVFEIVARGFFLDWALEPFMELIHCRLPILCCQMIIDNLENKDLFLLENKIETSGVYDPGANVSVINAKMVKIKRKNKENIQNINLDCINEKHIRHHTHLNESSYIHYPVKEELRDEPLNDDDGYKIIDTTPVTQNIKYERFWPENSGSLLRVSGEFVIREVLSELVPPAQQPPPSAEVAAETTTAWLQPPTLHRSTTATSSRSTQQTDDATSLVDRQSSAELVCKHCLIVLSFIIKSCV</sequence>
<dbReference type="InterPro" id="IPR036770">
    <property type="entry name" value="Ankyrin_rpt-contain_sf"/>
</dbReference>
<feature type="region of interest" description="Disordered" evidence="4">
    <location>
        <begin position="726"/>
        <end position="749"/>
    </location>
</feature>
<dbReference type="Pfam" id="PF12796">
    <property type="entry name" value="Ank_2"/>
    <property type="match status" value="2"/>
</dbReference>
<keyword evidence="2 3" id="KW-0040">ANK repeat</keyword>
<dbReference type="PANTHER" id="PTHR24198:SF165">
    <property type="entry name" value="ANKYRIN REPEAT-CONTAINING PROTEIN-RELATED"/>
    <property type="match status" value="1"/>
</dbReference>
<keyword evidence="6" id="KW-1185">Reference proteome</keyword>
<proteinExistence type="predicted"/>
<protein>
    <submittedName>
        <fullName evidence="5">Uncharacterized protein</fullName>
    </submittedName>
</protein>
<reference evidence="5 6" key="1">
    <citation type="submission" date="2020-02" db="EMBL/GenBank/DDBJ databases">
        <authorList>
            <person name="Ferguson B K."/>
        </authorList>
    </citation>
    <scope>NUCLEOTIDE SEQUENCE [LARGE SCALE GENOMIC DNA]</scope>
</reference>
<organism evidence="5 6">
    <name type="scientific">Trichogramma brassicae</name>
    <dbReference type="NCBI Taxonomy" id="86971"/>
    <lineage>
        <taxon>Eukaryota</taxon>
        <taxon>Metazoa</taxon>
        <taxon>Ecdysozoa</taxon>
        <taxon>Arthropoda</taxon>
        <taxon>Hexapoda</taxon>
        <taxon>Insecta</taxon>
        <taxon>Pterygota</taxon>
        <taxon>Neoptera</taxon>
        <taxon>Endopterygota</taxon>
        <taxon>Hymenoptera</taxon>
        <taxon>Apocrita</taxon>
        <taxon>Proctotrupomorpha</taxon>
        <taxon>Chalcidoidea</taxon>
        <taxon>Trichogrammatidae</taxon>
        <taxon>Trichogramma</taxon>
    </lineage>
</organism>
<dbReference type="Proteomes" id="UP000479190">
    <property type="component" value="Unassembled WGS sequence"/>
</dbReference>
<dbReference type="PROSITE" id="PS50297">
    <property type="entry name" value="ANK_REP_REGION"/>
    <property type="match status" value="2"/>
</dbReference>
<feature type="repeat" description="ANK" evidence="3">
    <location>
        <begin position="293"/>
        <end position="325"/>
    </location>
</feature>